<organism evidence="1 2">
    <name type="scientific">Dallia pectoralis</name>
    <name type="common">Alaska blackfish</name>
    <dbReference type="NCBI Taxonomy" id="75939"/>
    <lineage>
        <taxon>Eukaryota</taxon>
        <taxon>Metazoa</taxon>
        <taxon>Chordata</taxon>
        <taxon>Craniata</taxon>
        <taxon>Vertebrata</taxon>
        <taxon>Euteleostomi</taxon>
        <taxon>Actinopterygii</taxon>
        <taxon>Neopterygii</taxon>
        <taxon>Teleostei</taxon>
        <taxon>Protacanthopterygii</taxon>
        <taxon>Esociformes</taxon>
        <taxon>Umbridae</taxon>
        <taxon>Dallia</taxon>
    </lineage>
</organism>
<evidence type="ECO:0000313" key="1">
    <source>
        <dbReference type="EMBL" id="KAJ7990166.1"/>
    </source>
</evidence>
<protein>
    <submittedName>
        <fullName evidence="1">Uncharacterized protein</fullName>
    </submittedName>
</protein>
<reference evidence="1" key="1">
    <citation type="submission" date="2021-05" db="EMBL/GenBank/DDBJ databases">
        <authorList>
            <person name="Pan Q."/>
            <person name="Jouanno E."/>
            <person name="Zahm M."/>
            <person name="Klopp C."/>
            <person name="Cabau C."/>
            <person name="Louis A."/>
            <person name="Berthelot C."/>
            <person name="Parey E."/>
            <person name="Roest Crollius H."/>
            <person name="Montfort J."/>
            <person name="Robinson-Rechavi M."/>
            <person name="Bouchez O."/>
            <person name="Lampietro C."/>
            <person name="Lopez Roques C."/>
            <person name="Donnadieu C."/>
            <person name="Postlethwait J."/>
            <person name="Bobe J."/>
            <person name="Dillon D."/>
            <person name="Chandos A."/>
            <person name="von Hippel F."/>
            <person name="Guiguen Y."/>
        </authorList>
    </citation>
    <scope>NUCLEOTIDE SEQUENCE</scope>
    <source>
        <strain evidence="1">YG-Jan2019</strain>
    </source>
</reference>
<dbReference type="Proteomes" id="UP001157502">
    <property type="component" value="Chromosome 28"/>
</dbReference>
<comment type="caution">
    <text evidence="1">The sequence shown here is derived from an EMBL/GenBank/DDBJ whole genome shotgun (WGS) entry which is preliminary data.</text>
</comment>
<keyword evidence="2" id="KW-1185">Reference proteome</keyword>
<accession>A0ACC2FFN7</accession>
<name>A0ACC2FFN7_DALPE</name>
<sequence length="215" mass="23379">MTNNAVIQRTKQPDSSGSDSSWRRPVLVVAVCLGLLYVLVLAGIIGIYVQNVQSNEALESRIAALESYNVNQTIRNTVSQVAFTAALGNTGYIGPVGYDTNLVFDEVITNIGGAYNSKTGVFTAPVRGVYFFMFTGHSLSDTNMGVSLVRNGNIIICKTFTQSGVFPSRHETASNSVTQTLEVGDQVNNVLWANTMINKHPNRYTTFVGQLLFLL</sequence>
<evidence type="ECO:0000313" key="2">
    <source>
        <dbReference type="Proteomes" id="UP001157502"/>
    </source>
</evidence>
<dbReference type="EMBL" id="CM055755">
    <property type="protein sequence ID" value="KAJ7990166.1"/>
    <property type="molecule type" value="Genomic_DNA"/>
</dbReference>
<gene>
    <name evidence="1" type="ORF">DPEC_G00297500</name>
</gene>
<proteinExistence type="predicted"/>